<protein>
    <submittedName>
        <fullName evidence="2">Uncharacterized protein</fullName>
    </submittedName>
</protein>
<dbReference type="EMBL" id="JAQGDS010000008">
    <property type="protein sequence ID" value="KAJ6258522.1"/>
    <property type="molecule type" value="Genomic_DNA"/>
</dbReference>
<organism evidence="2 3">
    <name type="scientific">Drechslerella dactyloides</name>
    <name type="common">Nematode-trapping fungus</name>
    <name type="synonym">Arthrobotrys dactyloides</name>
    <dbReference type="NCBI Taxonomy" id="74499"/>
    <lineage>
        <taxon>Eukaryota</taxon>
        <taxon>Fungi</taxon>
        <taxon>Dikarya</taxon>
        <taxon>Ascomycota</taxon>
        <taxon>Pezizomycotina</taxon>
        <taxon>Orbiliomycetes</taxon>
        <taxon>Orbiliales</taxon>
        <taxon>Orbiliaceae</taxon>
        <taxon>Drechslerella</taxon>
    </lineage>
</organism>
<proteinExistence type="predicted"/>
<accession>A0AAD6IY15</accession>
<evidence type="ECO:0000256" key="1">
    <source>
        <dbReference type="SAM" id="MobiDB-lite"/>
    </source>
</evidence>
<feature type="compositionally biased region" description="Basic and acidic residues" evidence="1">
    <location>
        <begin position="328"/>
        <end position="339"/>
    </location>
</feature>
<feature type="compositionally biased region" description="Polar residues" evidence="1">
    <location>
        <begin position="342"/>
        <end position="367"/>
    </location>
</feature>
<dbReference type="AlphaFoldDB" id="A0AAD6IY15"/>
<evidence type="ECO:0000313" key="2">
    <source>
        <dbReference type="EMBL" id="KAJ6258522.1"/>
    </source>
</evidence>
<keyword evidence="3" id="KW-1185">Reference proteome</keyword>
<feature type="region of interest" description="Disordered" evidence="1">
    <location>
        <begin position="466"/>
        <end position="488"/>
    </location>
</feature>
<reference evidence="2" key="1">
    <citation type="submission" date="2023-01" db="EMBL/GenBank/DDBJ databases">
        <title>The chitinases involved in constricting ring structure development in the nematode-trapping fungus Drechslerella dactyloides.</title>
        <authorList>
            <person name="Wang R."/>
            <person name="Zhang L."/>
            <person name="Tang P."/>
            <person name="Li S."/>
            <person name="Liang L."/>
        </authorList>
    </citation>
    <scope>NUCLEOTIDE SEQUENCE</scope>
    <source>
        <strain evidence="2">YMF1.00031</strain>
    </source>
</reference>
<feature type="region of interest" description="Disordered" evidence="1">
    <location>
        <begin position="177"/>
        <end position="253"/>
    </location>
</feature>
<gene>
    <name evidence="2" type="ORF">Dda_6566</name>
</gene>
<comment type="caution">
    <text evidence="2">The sequence shown here is derived from an EMBL/GenBank/DDBJ whole genome shotgun (WGS) entry which is preliminary data.</text>
</comment>
<evidence type="ECO:0000313" key="3">
    <source>
        <dbReference type="Proteomes" id="UP001221413"/>
    </source>
</evidence>
<dbReference type="Proteomes" id="UP001221413">
    <property type="component" value="Unassembled WGS sequence"/>
</dbReference>
<name>A0AAD6IY15_DREDA</name>
<feature type="region of interest" description="Disordered" evidence="1">
    <location>
        <begin position="328"/>
        <end position="421"/>
    </location>
</feature>
<feature type="compositionally biased region" description="Low complexity" evidence="1">
    <location>
        <begin position="226"/>
        <end position="243"/>
    </location>
</feature>
<sequence length="488" mass="53503">MSQLCYKRLYAGSYETDDTAVCRYPQMEQPDPIVLGIHTDSRGDPCIKISFTNWTEKRCELLISIQKVLLNMLSENVVYIQNLQKDNPASHWTLKVAQEDGGWHYVDTVIGSDVQVHGMMETPPRIISRKPINLMDVVNQFIILRECTNTVQEQYEFFTQICSLGSLMVQAHLGWPAPSSDSSTVDNTPAVPPPPPPPRPLPTQMLDVSPPRSNIRQAPPSTPVRSGAASSLGTPGSTSSSAGYPENRGSPAIGTATDLEVAVVEGGSSTDTIDPLTPLVTTGTLWKWISTALEVALSARARHEASTQADFIQGATRPHDTEEVLGHENKVEAADRPPPRDASTTSTVTTGQALRLATAQTQVSRYRNGNGNGYANSPSDGYDRQPRSSPEYARTHIHYDGSSSPHEPKTAPSDYRTPLPSRELPKIDSLQIKPKSPFCDEHNYKLVPFPLYNSEAAPFMSTFSNGAAPYHSDSYATADSGWKNRRRQ</sequence>
<feature type="compositionally biased region" description="Pro residues" evidence="1">
    <location>
        <begin position="190"/>
        <end position="201"/>
    </location>
</feature>